<keyword evidence="3" id="KW-1185">Reference proteome</keyword>
<keyword evidence="1" id="KW-0802">TPR repeat</keyword>
<dbReference type="Gene3D" id="1.25.40.10">
    <property type="entry name" value="Tetratricopeptide repeat domain"/>
    <property type="match status" value="1"/>
</dbReference>
<dbReference type="PROSITE" id="PS50005">
    <property type="entry name" value="TPR"/>
    <property type="match status" value="2"/>
</dbReference>
<accession>A0A6P5LV18</accession>
<protein>
    <submittedName>
        <fullName evidence="4">Tetratricopeptide repeat protein 31 isoform X1</fullName>
    </submittedName>
</protein>
<feature type="region of interest" description="Disordered" evidence="2">
    <location>
        <begin position="39"/>
        <end position="64"/>
    </location>
</feature>
<feature type="region of interest" description="Disordered" evidence="2">
    <location>
        <begin position="127"/>
        <end position="146"/>
    </location>
</feature>
<evidence type="ECO:0000313" key="3">
    <source>
        <dbReference type="Proteomes" id="UP000515140"/>
    </source>
</evidence>
<sequence>MEGADFPPISGSHIGTTFPRVVLAVPRIIYLPFPLPSGGGGARRGGTGAEGEGGNACPIQDKPPPWDADPRFCREFGPEDYGDEDIVAFLRRLMARDPHGRHRIRMNSNSGRLQLWHYDPSLDDFYEEEEKKEGKGEGEGARGRNKMQSTLCGFRKSLLCQSSRTWSSPSPPPRPWSSPSPPRSAFSRGRPPSPLGPSLLQLEMPQKLLVTEEEADRLAEELVAEEERAKRRAEKKRLKKKRQKERKRQERMEQESGGGKVSDQVMEGAAASAVAGPAAAGASNLTSSPQSPSQGSSNEEEELDLSSTFVSQARRKIGDRSPNSQREKGSSPEPPAWNRQSQSPQEGSRSQSPQPEALPGLQAAALRQSQELAELGTAAAWRGMYQEAVLLFTKAIKLNPRDYRLFGNRSFCHERLGQPGWALGDARVALNLRPQWPQGLFQLGRALVGLQRFKEAADVFRETLAMDKSQPDVVHELQQCLLQLTLQEHQGGIHGAALKPRTPQQFPHSEAGAQGLLPLNHFTSVSPRTQGLLPPPWLPSALWPITQAQSGSFWSAQLQDFSKGRGILGQPPRLSLSRFGPQPFILPVPVPAPLPSVQHLQLPKTWSL</sequence>
<dbReference type="Proteomes" id="UP000515140">
    <property type="component" value="Unplaced"/>
</dbReference>
<dbReference type="AlphaFoldDB" id="A0A6P5LV18"/>
<evidence type="ECO:0000256" key="1">
    <source>
        <dbReference type="PROSITE-ProRule" id="PRU00339"/>
    </source>
</evidence>
<evidence type="ECO:0000256" key="2">
    <source>
        <dbReference type="SAM" id="MobiDB-lite"/>
    </source>
</evidence>
<dbReference type="FunCoup" id="A0A6P5LV18">
    <property type="interactions" value="486"/>
</dbReference>
<feature type="compositionally biased region" description="Low complexity" evidence="2">
    <location>
        <begin position="268"/>
        <end position="297"/>
    </location>
</feature>
<feature type="region of interest" description="Disordered" evidence="2">
    <location>
        <begin position="225"/>
        <end position="360"/>
    </location>
</feature>
<feature type="region of interest" description="Disordered" evidence="2">
    <location>
        <begin position="162"/>
        <end position="202"/>
    </location>
</feature>
<dbReference type="InterPro" id="IPR011990">
    <property type="entry name" value="TPR-like_helical_dom_sf"/>
</dbReference>
<dbReference type="SUPFAM" id="SSF48452">
    <property type="entry name" value="TPR-like"/>
    <property type="match status" value="1"/>
</dbReference>
<organism evidence="3 4">
    <name type="scientific">Phascolarctos cinereus</name>
    <name type="common">Koala</name>
    <dbReference type="NCBI Taxonomy" id="38626"/>
    <lineage>
        <taxon>Eukaryota</taxon>
        <taxon>Metazoa</taxon>
        <taxon>Chordata</taxon>
        <taxon>Craniata</taxon>
        <taxon>Vertebrata</taxon>
        <taxon>Euteleostomi</taxon>
        <taxon>Mammalia</taxon>
        <taxon>Metatheria</taxon>
        <taxon>Diprotodontia</taxon>
        <taxon>Phascolarctidae</taxon>
        <taxon>Phascolarctos</taxon>
    </lineage>
</organism>
<reference evidence="4" key="1">
    <citation type="submission" date="2025-08" db="UniProtKB">
        <authorList>
            <consortium name="RefSeq"/>
        </authorList>
    </citation>
    <scope>IDENTIFICATION</scope>
    <source>
        <tissue evidence="4">Spleen</tissue>
    </source>
</reference>
<dbReference type="InterPro" id="IPR019734">
    <property type="entry name" value="TPR_rpt"/>
</dbReference>
<dbReference type="PANTHER" id="PTHR47678:SF1">
    <property type="entry name" value="TETRATRICOPEPTIDE REPEAT PROTEIN 31"/>
    <property type="match status" value="1"/>
</dbReference>
<evidence type="ECO:0000313" key="4">
    <source>
        <dbReference type="RefSeq" id="XP_020861008.1"/>
    </source>
</evidence>
<dbReference type="SMART" id="SM00028">
    <property type="entry name" value="TPR"/>
    <property type="match status" value="3"/>
</dbReference>
<dbReference type="InParanoid" id="A0A6P5LV18"/>
<feature type="compositionally biased region" description="Basic and acidic residues" evidence="2">
    <location>
        <begin position="129"/>
        <end position="142"/>
    </location>
</feature>
<dbReference type="GeneID" id="110221003"/>
<feature type="repeat" description="TPR" evidence="1">
    <location>
        <begin position="369"/>
        <end position="402"/>
    </location>
</feature>
<feature type="compositionally biased region" description="Pro residues" evidence="2">
    <location>
        <begin position="169"/>
        <end position="182"/>
    </location>
</feature>
<gene>
    <name evidence="4" type="primary">TTC31</name>
</gene>
<name>A0A6P5LV18_PHACI</name>
<feature type="compositionally biased region" description="Low complexity" evidence="2">
    <location>
        <begin position="183"/>
        <end position="200"/>
    </location>
</feature>
<feature type="repeat" description="TPR" evidence="1">
    <location>
        <begin position="437"/>
        <end position="470"/>
    </location>
</feature>
<dbReference type="CTD" id="64427"/>
<proteinExistence type="predicted"/>
<feature type="compositionally biased region" description="Polar residues" evidence="2">
    <location>
        <begin position="338"/>
        <end position="354"/>
    </location>
</feature>
<dbReference type="RefSeq" id="XP_020861008.1">
    <property type="nucleotide sequence ID" value="XM_021005349.1"/>
</dbReference>
<dbReference type="KEGG" id="pcw:110221003"/>
<feature type="compositionally biased region" description="Gly residues" evidence="2">
    <location>
        <begin position="39"/>
        <end position="54"/>
    </location>
</feature>
<feature type="compositionally biased region" description="Basic residues" evidence="2">
    <location>
        <begin position="230"/>
        <end position="246"/>
    </location>
</feature>
<dbReference type="PANTHER" id="PTHR47678">
    <property type="entry name" value="TETRATRICOPEPTIDE REPEAT PROTEIN 31"/>
    <property type="match status" value="1"/>
</dbReference>